<feature type="transmembrane region" description="Helical" evidence="4">
    <location>
        <begin position="309"/>
        <end position="330"/>
    </location>
</feature>
<organism evidence="6 7">
    <name type="scientific">Paenibacillus hodogayensis</name>
    <dbReference type="NCBI Taxonomy" id="279208"/>
    <lineage>
        <taxon>Bacteria</taxon>
        <taxon>Bacillati</taxon>
        <taxon>Bacillota</taxon>
        <taxon>Bacilli</taxon>
        <taxon>Bacillales</taxon>
        <taxon>Paenibacillaceae</taxon>
        <taxon>Paenibacillus</taxon>
    </lineage>
</organism>
<dbReference type="SMART" id="SM00342">
    <property type="entry name" value="HTH_ARAC"/>
    <property type="match status" value="1"/>
</dbReference>
<dbReference type="Gene3D" id="1.10.10.60">
    <property type="entry name" value="Homeodomain-like"/>
    <property type="match status" value="2"/>
</dbReference>
<dbReference type="PANTHER" id="PTHR43280:SF28">
    <property type="entry name" value="HTH-TYPE TRANSCRIPTIONAL ACTIVATOR RHAS"/>
    <property type="match status" value="1"/>
</dbReference>
<feature type="domain" description="HTH araC/xylS-type" evidence="5">
    <location>
        <begin position="677"/>
        <end position="776"/>
    </location>
</feature>
<dbReference type="InterPro" id="IPR018060">
    <property type="entry name" value="HTH_AraC"/>
</dbReference>
<dbReference type="Gene3D" id="3.30.450.20">
    <property type="entry name" value="PAS domain"/>
    <property type="match status" value="1"/>
</dbReference>
<proteinExistence type="predicted"/>
<dbReference type="PANTHER" id="PTHR43280">
    <property type="entry name" value="ARAC-FAMILY TRANSCRIPTIONAL REGULATOR"/>
    <property type="match status" value="1"/>
</dbReference>
<keyword evidence="2" id="KW-0238">DNA-binding</keyword>
<protein>
    <submittedName>
        <fullName evidence="6">Helix-turn-helix domain-containing protein</fullName>
    </submittedName>
</protein>
<dbReference type="PRINTS" id="PR00032">
    <property type="entry name" value="HTHARAC"/>
</dbReference>
<comment type="caution">
    <text evidence="6">The sequence shown here is derived from an EMBL/GenBank/DDBJ whole genome shotgun (WGS) entry which is preliminary data.</text>
</comment>
<keyword evidence="1" id="KW-0805">Transcription regulation</keyword>
<dbReference type="EMBL" id="JBHMAG010000004">
    <property type="protein sequence ID" value="MFB9750778.1"/>
    <property type="molecule type" value="Genomic_DNA"/>
</dbReference>
<evidence type="ECO:0000256" key="2">
    <source>
        <dbReference type="ARBA" id="ARBA00023125"/>
    </source>
</evidence>
<dbReference type="InterPro" id="IPR041522">
    <property type="entry name" value="CdaR_GGDEF"/>
</dbReference>
<evidence type="ECO:0000313" key="6">
    <source>
        <dbReference type="EMBL" id="MFB9750778.1"/>
    </source>
</evidence>
<evidence type="ECO:0000313" key="7">
    <source>
        <dbReference type="Proteomes" id="UP001589619"/>
    </source>
</evidence>
<keyword evidence="3" id="KW-0804">Transcription</keyword>
<dbReference type="Pfam" id="PF12833">
    <property type="entry name" value="HTH_18"/>
    <property type="match status" value="1"/>
</dbReference>
<evidence type="ECO:0000256" key="4">
    <source>
        <dbReference type="SAM" id="Phobius"/>
    </source>
</evidence>
<dbReference type="Proteomes" id="UP001589619">
    <property type="component" value="Unassembled WGS sequence"/>
</dbReference>
<evidence type="ECO:0000256" key="1">
    <source>
        <dbReference type="ARBA" id="ARBA00023015"/>
    </source>
</evidence>
<name>A0ABV5VR75_9BACL</name>
<dbReference type="SUPFAM" id="SSF46689">
    <property type="entry name" value="Homeodomain-like"/>
    <property type="match status" value="2"/>
</dbReference>
<dbReference type="InterPro" id="IPR009057">
    <property type="entry name" value="Homeodomain-like_sf"/>
</dbReference>
<dbReference type="PROSITE" id="PS01124">
    <property type="entry name" value="HTH_ARAC_FAMILY_2"/>
    <property type="match status" value="1"/>
</dbReference>
<dbReference type="InterPro" id="IPR020449">
    <property type="entry name" value="Tscrpt_reg_AraC-type_HTH"/>
</dbReference>
<accession>A0ABV5VR75</accession>
<keyword evidence="4" id="KW-0472">Membrane</keyword>
<dbReference type="Pfam" id="PF17853">
    <property type="entry name" value="GGDEF_2"/>
    <property type="match status" value="1"/>
</dbReference>
<keyword evidence="4" id="KW-0812">Transmembrane</keyword>
<reference evidence="6 7" key="1">
    <citation type="submission" date="2024-09" db="EMBL/GenBank/DDBJ databases">
        <authorList>
            <person name="Sun Q."/>
            <person name="Mori K."/>
        </authorList>
    </citation>
    <scope>NUCLEOTIDE SEQUENCE [LARGE SCALE GENOMIC DNA]</scope>
    <source>
        <strain evidence="6 7">JCM 12520</strain>
    </source>
</reference>
<dbReference type="RefSeq" id="WP_344905000.1">
    <property type="nucleotide sequence ID" value="NZ_BAAAYO010000002.1"/>
</dbReference>
<evidence type="ECO:0000256" key="3">
    <source>
        <dbReference type="ARBA" id="ARBA00023163"/>
    </source>
</evidence>
<keyword evidence="7" id="KW-1185">Reference proteome</keyword>
<evidence type="ECO:0000259" key="5">
    <source>
        <dbReference type="PROSITE" id="PS01124"/>
    </source>
</evidence>
<gene>
    <name evidence="6" type="ORF">ACFFNY_04250</name>
</gene>
<sequence length="780" mass="87709">MKFPKEALFNKTFFRRFLIPYLFILLLPLLLASFAYNEAVQIVEREARQSKLTVLEQTRDILDRALNDLDETFIQLSLDVKLSRLMRIEAAFGNSPLWYDVWDYLNEIRSRAVVTGSSLQSSSFYIAIKGSDLVFTSDQTVNATQQFYEDAFRYDGVSYGEWHGQLFDRRYMKTVFPARKAFANGEERTVIAYTSSLPIQPADTSLGVVSFLIDVKDINRLIGSKGSDSDRFAIIDGSGRFIMGGDSGYFGKGAIPGLDQGPHEGHSILKRNGENVMYVYARSTYNDWTYVSALPLEEVMGDVIRIRNIAVAVAALSLLVGLLFSVLFAYRSSKPFREMLGTLKDFWTRTREDESPAARGEADDFSYLRGSINHLITDHQHLQSTLEFKNAALRTVFFDRLLKGEFGDRAGMEELQSYVGLSISGEAFAVVLLRRYRHPASLHPAVLEELDVLREYAGAVIEQAFPGRSFVHIANENELAVLLSSEDKDPAAFAGKIGGLLERLLADIRERGGAAPLIGVGGTYALLTDASYSFQEARQALGRQLSEEPSTEPVVWYADIKKEYTAYYYPTEIEIKLMNLVKAGTVEETRRLVEHIRHENESVRVLTPDMMQSLLNDMHSTLHKLRDQIKAEPDKDEPLAMQSPAGLKGMDEVAARFELLCRLVEAGKKSRNTRLAQAICDYLGDTFTDPGLSLAEAASRFNMSESYLSQFFREQTGETFSTYVETLRIGLARQLILEGRDSIDEIAQKAGYNSTHSFRRAFKRVMGIVPSAYKQTGEPQ</sequence>
<keyword evidence="4" id="KW-1133">Transmembrane helix</keyword>